<reference evidence="9" key="3">
    <citation type="submission" date="2025-09" db="UniProtKB">
        <authorList>
            <consortium name="Ensembl"/>
        </authorList>
    </citation>
    <scope>IDENTIFICATION</scope>
</reference>
<keyword evidence="5 6" id="KW-0539">Nucleus</keyword>
<reference evidence="9 10" key="1">
    <citation type="submission" date="2020-06" db="EMBL/GenBank/DDBJ databases">
        <authorList>
            <consortium name="Wellcome Sanger Institute Data Sharing"/>
        </authorList>
    </citation>
    <scope>NUCLEOTIDE SEQUENCE [LARGE SCALE GENOMIC DNA]</scope>
</reference>
<dbReference type="InterPro" id="IPR046360">
    <property type="entry name" value="T-box_DNA-bd"/>
</dbReference>
<name>A0AAY4BXH6_9TELE</name>
<dbReference type="SUPFAM" id="SSF49417">
    <property type="entry name" value="p53-like transcription factors"/>
    <property type="match status" value="1"/>
</dbReference>
<dbReference type="GO" id="GO:0000785">
    <property type="term" value="C:chromatin"/>
    <property type="evidence" value="ECO:0007669"/>
    <property type="project" value="TreeGrafter"/>
</dbReference>
<dbReference type="GeneTree" id="ENSGT00940000156269"/>
<evidence type="ECO:0000256" key="5">
    <source>
        <dbReference type="ARBA" id="ARBA00023242"/>
    </source>
</evidence>
<keyword evidence="2" id="KW-0805">Transcription regulation</keyword>
<dbReference type="PROSITE" id="PS01264">
    <property type="entry name" value="TBOX_2"/>
    <property type="match status" value="1"/>
</dbReference>
<comment type="caution">
    <text evidence="6">Lacks conserved residue(s) required for the propagation of feature annotation.</text>
</comment>
<dbReference type="InterPro" id="IPR008967">
    <property type="entry name" value="p53-like_TF_DNA-bd_sf"/>
</dbReference>
<feature type="compositionally biased region" description="Polar residues" evidence="7">
    <location>
        <begin position="308"/>
        <end position="318"/>
    </location>
</feature>
<keyword evidence="3 6" id="KW-0238">DNA-binding</keyword>
<feature type="compositionally biased region" description="Basic residues" evidence="7">
    <location>
        <begin position="403"/>
        <end position="428"/>
    </location>
</feature>
<accession>A0AAY4BXH6</accession>
<feature type="region of interest" description="Disordered" evidence="7">
    <location>
        <begin position="402"/>
        <end position="440"/>
    </location>
</feature>
<evidence type="ECO:0000313" key="9">
    <source>
        <dbReference type="Ensembl" id="ENSDCDP00010025529.1"/>
    </source>
</evidence>
<organism evidence="9 10">
    <name type="scientific">Denticeps clupeoides</name>
    <name type="common">denticle herring</name>
    <dbReference type="NCBI Taxonomy" id="299321"/>
    <lineage>
        <taxon>Eukaryota</taxon>
        <taxon>Metazoa</taxon>
        <taxon>Chordata</taxon>
        <taxon>Craniata</taxon>
        <taxon>Vertebrata</taxon>
        <taxon>Euteleostomi</taxon>
        <taxon>Actinopterygii</taxon>
        <taxon>Neopterygii</taxon>
        <taxon>Teleostei</taxon>
        <taxon>Clupei</taxon>
        <taxon>Clupeiformes</taxon>
        <taxon>Denticipitoidei</taxon>
        <taxon>Denticipitidae</taxon>
        <taxon>Denticeps</taxon>
    </lineage>
</organism>
<dbReference type="SMART" id="SM00425">
    <property type="entry name" value="TBOX"/>
    <property type="match status" value="1"/>
</dbReference>
<dbReference type="InterPro" id="IPR001699">
    <property type="entry name" value="TF_T-box"/>
</dbReference>
<sequence>GRFTSGGSLRISAELHYAAMATLTSLPWSTDEEEEEDAADPLGVVVVLKPKQTTGGGRGWAAVAMTKAEVKRPAGGAPPSRAKGRVTVALDNSALWKKFCGCRTEMLLTRPGRLMFPYCSYRLEGLDPDRMYLLAIDFRPADNHRYRWTKGGWQVSGKGDPHMFGRAVVHPESPATGGHWMGGPVTFSKLKLTNNLQDREGHVVLRSMHCYLPHLYVVPVVGEDAIRLDGPGVDVFTFPQTEFFAVTSYQNHKITMLKLCNNPNAKCFRENGHLAKPNPKRPPARAGGGRDGPPEDEKAITAERGQAPRTSDQRSTPGQDGGEKVLHKQPAQAASAGQEEETDGLLHVDDSVSGSSNEGRGAAVSAARQKTPLQKSKQAKHQKKAAAIAMPKISVVPKVLASSHKKFTPKGSRRGKKPKQKCWSHWRSTKGPATPNDMSARPLDVEMQPALDDVEGLLFVSFTSKV</sequence>
<feature type="domain" description="T-box" evidence="8">
    <location>
        <begin position="90"/>
        <end position="270"/>
    </location>
</feature>
<evidence type="ECO:0000259" key="8">
    <source>
        <dbReference type="PROSITE" id="PS50252"/>
    </source>
</evidence>
<keyword evidence="4" id="KW-0804">Transcription</keyword>
<dbReference type="AlphaFoldDB" id="A0AAY4BXH6"/>
<feature type="region of interest" description="Disordered" evidence="7">
    <location>
        <begin position="270"/>
        <end position="386"/>
    </location>
</feature>
<comment type="subcellular location">
    <subcellularLocation>
        <location evidence="1 6">Nucleus</location>
    </subcellularLocation>
</comment>
<dbReference type="Ensembl" id="ENSDCDT00010031634.1">
    <property type="protein sequence ID" value="ENSDCDP00010025529.1"/>
    <property type="gene ID" value="ENSDCDG00010016251.1"/>
</dbReference>
<dbReference type="InterPro" id="IPR018186">
    <property type="entry name" value="TF_T-box_CS"/>
</dbReference>
<proteinExistence type="predicted"/>
<dbReference type="GO" id="GO:0001708">
    <property type="term" value="P:cell fate specification"/>
    <property type="evidence" value="ECO:0007669"/>
    <property type="project" value="TreeGrafter"/>
</dbReference>
<dbReference type="PRINTS" id="PR00937">
    <property type="entry name" value="TBOX"/>
</dbReference>
<dbReference type="PROSITE" id="PS50252">
    <property type="entry name" value="TBOX_3"/>
    <property type="match status" value="1"/>
</dbReference>
<dbReference type="Proteomes" id="UP000694580">
    <property type="component" value="Chromosome 14"/>
</dbReference>
<protein>
    <recommendedName>
        <fullName evidence="8">T-box domain-containing protein</fullName>
    </recommendedName>
</protein>
<dbReference type="PANTHER" id="PTHR11267:SF32">
    <property type="entry name" value="MAX GENE-ASSOCIATED PROTEIN"/>
    <property type="match status" value="1"/>
</dbReference>
<evidence type="ECO:0000256" key="2">
    <source>
        <dbReference type="ARBA" id="ARBA00023015"/>
    </source>
</evidence>
<dbReference type="CDD" id="cd20195">
    <property type="entry name" value="T-box_MGA-like"/>
    <property type="match status" value="1"/>
</dbReference>
<dbReference type="Pfam" id="PF00907">
    <property type="entry name" value="T-box"/>
    <property type="match status" value="1"/>
</dbReference>
<evidence type="ECO:0000313" key="10">
    <source>
        <dbReference type="Proteomes" id="UP000694580"/>
    </source>
</evidence>
<dbReference type="GO" id="GO:0000978">
    <property type="term" value="F:RNA polymerase II cis-regulatory region sequence-specific DNA binding"/>
    <property type="evidence" value="ECO:0007669"/>
    <property type="project" value="InterPro"/>
</dbReference>
<feature type="compositionally biased region" description="Basic and acidic residues" evidence="7">
    <location>
        <begin position="292"/>
        <end position="301"/>
    </location>
</feature>
<dbReference type="GO" id="GO:0005634">
    <property type="term" value="C:nucleus"/>
    <property type="evidence" value="ECO:0007669"/>
    <property type="project" value="UniProtKB-SubCell"/>
</dbReference>
<dbReference type="GO" id="GO:0045893">
    <property type="term" value="P:positive regulation of DNA-templated transcription"/>
    <property type="evidence" value="ECO:0007669"/>
    <property type="project" value="InterPro"/>
</dbReference>
<reference evidence="9" key="2">
    <citation type="submission" date="2025-08" db="UniProtKB">
        <authorList>
            <consortium name="Ensembl"/>
        </authorList>
    </citation>
    <scope>IDENTIFICATION</scope>
</reference>
<dbReference type="Gene3D" id="2.60.40.820">
    <property type="entry name" value="Transcription factor, T-box"/>
    <property type="match status" value="1"/>
</dbReference>
<evidence type="ECO:0000256" key="6">
    <source>
        <dbReference type="PROSITE-ProRule" id="PRU00201"/>
    </source>
</evidence>
<dbReference type="PANTHER" id="PTHR11267">
    <property type="entry name" value="T-BOX PROTEIN-RELATED"/>
    <property type="match status" value="1"/>
</dbReference>
<dbReference type="InterPro" id="IPR036960">
    <property type="entry name" value="T-box_sf"/>
</dbReference>
<evidence type="ECO:0000256" key="4">
    <source>
        <dbReference type="ARBA" id="ARBA00023163"/>
    </source>
</evidence>
<keyword evidence="10" id="KW-1185">Reference proteome</keyword>
<evidence type="ECO:0000256" key="1">
    <source>
        <dbReference type="ARBA" id="ARBA00004123"/>
    </source>
</evidence>
<evidence type="ECO:0000256" key="7">
    <source>
        <dbReference type="SAM" id="MobiDB-lite"/>
    </source>
</evidence>
<dbReference type="GO" id="GO:0000981">
    <property type="term" value="F:DNA-binding transcription factor activity, RNA polymerase II-specific"/>
    <property type="evidence" value="ECO:0007669"/>
    <property type="project" value="TreeGrafter"/>
</dbReference>
<evidence type="ECO:0000256" key="3">
    <source>
        <dbReference type="ARBA" id="ARBA00023125"/>
    </source>
</evidence>